<protein>
    <recommendedName>
        <fullName evidence="3">Regulator of G-protein signaling 1</fullName>
    </recommendedName>
</protein>
<evidence type="ECO:0000256" key="9">
    <source>
        <dbReference type="ARBA" id="ARBA00065246"/>
    </source>
</evidence>
<evidence type="ECO:0000256" key="6">
    <source>
        <dbReference type="ARBA" id="ARBA00022490"/>
    </source>
</evidence>
<comment type="subcellular location">
    <subcellularLocation>
        <location evidence="1">Cell membrane</location>
        <topology evidence="1">Peripheral membrane protein</topology>
        <orientation evidence="1">Cytoplasmic side</orientation>
    </subcellularLocation>
    <subcellularLocation>
        <location evidence="2">Cytoplasm</location>
        <location evidence="2">Cytosol</location>
    </subcellularLocation>
</comment>
<evidence type="ECO:0000256" key="7">
    <source>
        <dbReference type="ARBA" id="ARBA00022700"/>
    </source>
</evidence>
<dbReference type="CDD" id="cd08715">
    <property type="entry name" value="RGS_RGS1"/>
    <property type="match status" value="1"/>
</dbReference>
<dbReference type="PANTHER" id="PTHR10845">
    <property type="entry name" value="REGULATOR OF G PROTEIN SIGNALING"/>
    <property type="match status" value="1"/>
</dbReference>
<keyword evidence="4" id="KW-0343">GTPase activation</keyword>
<dbReference type="GO" id="GO:0061737">
    <property type="term" value="P:leukotriene signaling pathway"/>
    <property type="evidence" value="ECO:0007669"/>
    <property type="project" value="Ensembl"/>
</dbReference>
<gene>
    <name evidence="11" type="primary">RGS1</name>
</gene>
<dbReference type="InterPro" id="IPR024066">
    <property type="entry name" value="RGS_subdom1/3"/>
</dbReference>
<dbReference type="EMBL" id="AAGW02054207">
    <property type="status" value="NOT_ANNOTATED_CDS"/>
    <property type="molecule type" value="Genomic_DNA"/>
</dbReference>
<dbReference type="FunFam" id="1.10.196.10:FF:000009">
    <property type="entry name" value="Regulator of G-protein signaling 1"/>
    <property type="match status" value="1"/>
</dbReference>
<keyword evidence="6" id="KW-0963">Cytoplasm</keyword>
<evidence type="ECO:0000256" key="8">
    <source>
        <dbReference type="ARBA" id="ARBA00023136"/>
    </source>
</evidence>
<dbReference type="PaxDb" id="9986-ENSOCUP00000011076"/>
<keyword evidence="8" id="KW-0472">Membrane</keyword>
<dbReference type="PANTHER" id="PTHR10845:SF34">
    <property type="entry name" value="REGULATOR OF G-PROTEIN SIGNALING 1"/>
    <property type="match status" value="1"/>
</dbReference>
<evidence type="ECO:0000256" key="2">
    <source>
        <dbReference type="ARBA" id="ARBA00004514"/>
    </source>
</evidence>
<dbReference type="GO" id="GO:0009898">
    <property type="term" value="C:cytoplasmic side of plasma membrane"/>
    <property type="evidence" value="ECO:0007669"/>
    <property type="project" value="Ensembl"/>
</dbReference>
<keyword evidence="5" id="KW-1003">Cell membrane</keyword>
<reference evidence="11" key="2">
    <citation type="submission" date="2025-08" db="UniProtKB">
        <authorList>
            <consortium name="Ensembl"/>
        </authorList>
    </citation>
    <scope>IDENTIFICATION</scope>
    <source>
        <strain evidence="11">Thorbecke</strain>
    </source>
</reference>
<dbReference type="HOGENOM" id="CLU_059863_3_3_1"/>
<feature type="domain" description="RGS" evidence="10">
    <location>
        <begin position="88"/>
        <end position="203"/>
    </location>
</feature>
<proteinExistence type="predicted"/>
<evidence type="ECO:0000256" key="5">
    <source>
        <dbReference type="ARBA" id="ARBA00022475"/>
    </source>
</evidence>
<evidence type="ECO:0000259" key="10">
    <source>
        <dbReference type="PROSITE" id="PS50132"/>
    </source>
</evidence>
<evidence type="ECO:0000256" key="3">
    <source>
        <dbReference type="ARBA" id="ARBA00020118"/>
    </source>
</evidence>
<dbReference type="InterPro" id="IPR016137">
    <property type="entry name" value="RGS"/>
</dbReference>
<sequence length="212" mass="24319">MQAAAISTPRLDRMPGMFFSAHSAHSKELKETGHSLLDDKTQKKRPKTFGMDMKAYLRSVIPHLESGIKSSKCKDILSADEVMQWSQSLEKLLATQAGQDVFGNFLKSEFSEENIEFWLACEDYKKTESDHLHCKAEKIYKAFVHSDAAKQINIDFRTRESTAKRIKAPTHTCFDEAQKVIYTLMEKDSYPRFLKSDIYLNLLNELQANSLK</sequence>
<dbReference type="FunCoup" id="G1T488">
    <property type="interactions" value="100"/>
</dbReference>
<dbReference type="Gene3D" id="1.10.196.10">
    <property type="match status" value="2"/>
</dbReference>
<dbReference type="SUPFAM" id="SSF48097">
    <property type="entry name" value="Regulator of G-protein signaling, RGS"/>
    <property type="match status" value="1"/>
</dbReference>
<evidence type="ECO:0000256" key="4">
    <source>
        <dbReference type="ARBA" id="ARBA00022468"/>
    </source>
</evidence>
<dbReference type="OMA" id="CMVPHIE"/>
<evidence type="ECO:0000256" key="1">
    <source>
        <dbReference type="ARBA" id="ARBA00004413"/>
    </source>
</evidence>
<dbReference type="PRINTS" id="PR01301">
    <property type="entry name" value="RGSPROTEIN"/>
</dbReference>
<dbReference type="Proteomes" id="UP000001811">
    <property type="component" value="Chromosome 16"/>
</dbReference>
<dbReference type="AlphaFoldDB" id="G1T488"/>
<keyword evidence="12" id="KW-1185">Reference proteome</keyword>
<dbReference type="GO" id="GO:0001965">
    <property type="term" value="F:G-protein alpha-subunit binding"/>
    <property type="evidence" value="ECO:0007669"/>
    <property type="project" value="Ensembl"/>
</dbReference>
<accession>G1T488</accession>
<dbReference type="GO" id="GO:0009617">
    <property type="term" value="P:response to bacterium"/>
    <property type="evidence" value="ECO:0007669"/>
    <property type="project" value="Ensembl"/>
</dbReference>
<organism evidence="11 12">
    <name type="scientific">Oryctolagus cuniculus</name>
    <name type="common">Rabbit</name>
    <dbReference type="NCBI Taxonomy" id="9986"/>
    <lineage>
        <taxon>Eukaryota</taxon>
        <taxon>Metazoa</taxon>
        <taxon>Chordata</taxon>
        <taxon>Craniata</taxon>
        <taxon>Vertebrata</taxon>
        <taxon>Euteleostomi</taxon>
        <taxon>Mammalia</taxon>
        <taxon>Eutheria</taxon>
        <taxon>Euarchontoglires</taxon>
        <taxon>Glires</taxon>
        <taxon>Lagomorpha</taxon>
        <taxon>Leporidae</taxon>
        <taxon>Oryctolagus</taxon>
    </lineage>
</organism>
<comment type="subunit">
    <text evidence="9">Interacts with GNAI1 and GNAQ.</text>
</comment>
<dbReference type="FunFam" id="1.10.167.10:FF:000001">
    <property type="entry name" value="Putative regulator of g-protein signaling 12"/>
    <property type="match status" value="1"/>
</dbReference>
<evidence type="ECO:0000313" key="11">
    <source>
        <dbReference type="Ensembl" id="ENSOCUP00000011076.2"/>
    </source>
</evidence>
<dbReference type="Bgee" id="ENSOCUG00000012873">
    <property type="expression patterns" value="Expressed in blood and 13 other cell types or tissues"/>
</dbReference>
<dbReference type="SMR" id="G1T488"/>
<dbReference type="InterPro" id="IPR036305">
    <property type="entry name" value="RGS_sf"/>
</dbReference>
<dbReference type="STRING" id="9986.ENSOCUP00000011076"/>
<dbReference type="InParanoid" id="G1T488"/>
<dbReference type="eggNOG" id="KOG3589">
    <property type="taxonomic scope" value="Eukaryota"/>
</dbReference>
<evidence type="ECO:0000313" key="12">
    <source>
        <dbReference type="Proteomes" id="UP000001811"/>
    </source>
</evidence>
<dbReference type="GO" id="GO:0005096">
    <property type="term" value="F:GTPase activator activity"/>
    <property type="evidence" value="ECO:0007669"/>
    <property type="project" value="UniProtKB-KW"/>
</dbReference>
<name>G1T488_RABIT</name>
<dbReference type="Pfam" id="PF00615">
    <property type="entry name" value="RGS"/>
    <property type="match status" value="1"/>
</dbReference>
<keyword evidence="7" id="KW-0734">Signal transduction inhibitor</keyword>
<dbReference type="GeneTree" id="ENSGT00940000157316"/>
<dbReference type="InterPro" id="IPR044926">
    <property type="entry name" value="RGS_subdomain_2"/>
</dbReference>
<dbReference type="Ensembl" id="ENSOCUT00000012869.4">
    <property type="protein sequence ID" value="ENSOCUP00000011076.2"/>
    <property type="gene ID" value="ENSOCUG00000012873.4"/>
</dbReference>
<reference evidence="11 12" key="1">
    <citation type="journal article" date="2011" name="Nature">
        <title>A high-resolution map of human evolutionary constraint using 29 mammals.</title>
        <authorList>
            <person name="Lindblad-Toh K."/>
            <person name="Garber M."/>
            <person name="Zuk O."/>
            <person name="Lin M.F."/>
            <person name="Parker B.J."/>
            <person name="Washietl S."/>
            <person name="Kheradpour P."/>
            <person name="Ernst J."/>
            <person name="Jordan G."/>
            <person name="Mauceli E."/>
            <person name="Ward L.D."/>
            <person name="Lowe C.B."/>
            <person name="Holloway A.K."/>
            <person name="Clamp M."/>
            <person name="Gnerre S."/>
            <person name="Alfoldi J."/>
            <person name="Beal K."/>
            <person name="Chang J."/>
            <person name="Clawson H."/>
            <person name="Cuff J."/>
            <person name="Di Palma F."/>
            <person name="Fitzgerald S."/>
            <person name="Flicek P."/>
            <person name="Guttman M."/>
            <person name="Hubisz M.J."/>
            <person name="Jaffe D.B."/>
            <person name="Jungreis I."/>
            <person name="Kent W.J."/>
            <person name="Kostka D."/>
            <person name="Lara M."/>
            <person name="Martins A.L."/>
            <person name="Massingham T."/>
            <person name="Moltke I."/>
            <person name="Raney B.J."/>
            <person name="Rasmussen M.D."/>
            <person name="Robinson J."/>
            <person name="Stark A."/>
            <person name="Vilella A.J."/>
            <person name="Wen J."/>
            <person name="Xie X."/>
            <person name="Zody M.C."/>
            <person name="Baldwin J."/>
            <person name="Bloom T."/>
            <person name="Chin C.W."/>
            <person name="Heiman D."/>
            <person name="Nicol R."/>
            <person name="Nusbaum C."/>
            <person name="Young S."/>
            <person name="Wilkinson J."/>
            <person name="Worley K.C."/>
            <person name="Kovar C.L."/>
            <person name="Muzny D.M."/>
            <person name="Gibbs R.A."/>
            <person name="Cree A."/>
            <person name="Dihn H.H."/>
            <person name="Fowler G."/>
            <person name="Jhangiani S."/>
            <person name="Joshi V."/>
            <person name="Lee S."/>
            <person name="Lewis L.R."/>
            <person name="Nazareth L.V."/>
            <person name="Okwuonu G."/>
            <person name="Santibanez J."/>
            <person name="Warren W.C."/>
            <person name="Mardis E.R."/>
            <person name="Weinstock G.M."/>
            <person name="Wilson R.K."/>
            <person name="Delehaunty K."/>
            <person name="Dooling D."/>
            <person name="Fronik C."/>
            <person name="Fulton L."/>
            <person name="Fulton B."/>
            <person name="Graves T."/>
            <person name="Minx P."/>
            <person name="Sodergren E."/>
            <person name="Birney E."/>
            <person name="Margulies E.H."/>
            <person name="Herrero J."/>
            <person name="Green E.D."/>
            <person name="Haussler D."/>
            <person name="Siepel A."/>
            <person name="Goldman N."/>
            <person name="Pollard K.S."/>
            <person name="Pedersen J.S."/>
            <person name="Lander E.S."/>
            <person name="Kellis M."/>
        </authorList>
    </citation>
    <scope>NUCLEOTIDE SEQUENCE [LARGE SCALE GENOMIC DNA]</scope>
    <source>
        <strain evidence="11 12">Thorbecke inbred</strain>
    </source>
</reference>
<reference evidence="11" key="3">
    <citation type="submission" date="2025-09" db="UniProtKB">
        <authorList>
            <consortium name="Ensembl"/>
        </authorList>
    </citation>
    <scope>IDENTIFICATION</scope>
    <source>
        <strain evidence="11">Thorbecke</strain>
    </source>
</reference>
<dbReference type="GO" id="GO:0009968">
    <property type="term" value="P:negative regulation of signal transduction"/>
    <property type="evidence" value="ECO:0007669"/>
    <property type="project" value="UniProtKB-KW"/>
</dbReference>
<dbReference type="GO" id="GO:0005829">
    <property type="term" value="C:cytosol"/>
    <property type="evidence" value="ECO:0007669"/>
    <property type="project" value="UniProtKB-SubCell"/>
</dbReference>
<dbReference type="PROSITE" id="PS50132">
    <property type="entry name" value="RGS"/>
    <property type="match status" value="1"/>
</dbReference>
<dbReference type="Gene3D" id="1.10.167.10">
    <property type="entry name" value="Regulator of G-protein Signalling 4, domain 2"/>
    <property type="match status" value="1"/>
</dbReference>
<dbReference type="SMART" id="SM00315">
    <property type="entry name" value="RGS"/>
    <property type="match status" value="1"/>
</dbReference>